<sequence length="394" mass="43257">MAAQTTLAFDDLPQPRPTMALARGGRTARATQVLAGDAPDDLFGPGDARDPAFELGWDFAHHGLVPPAEHLLPGHPLRHGWEAGRAAFGSRTLRAGRGVRSWLNLRLAAWHQGQAFETVQVTPNFLAQIDSVRCPITRAELGGSDDVRHEAVVERINHRAGYAAGNLATLSRQAQQAMGGKRWDEARLMAVLAEARRAEGAGTVEGLTSAEWARLASLMSFVTPLPHEVAATLPMRVLPPNRLRLLNPIQGLQALITLQLTHSGFAVRIAQLTKLLPGADLRRDFHLFFHTLLPRAWQGGRPQNDEEMRERLEDAWQNPDVLRRWQRFATQLTAEQADDLVQRLVAKGLASGVPGAQRARTAQWHPDTRATEGWALERGGQTSRRPALQAVAAV</sequence>
<organism evidence="1 2">
    <name type="scientific">Ideonella lacteola</name>
    <dbReference type="NCBI Taxonomy" id="2984193"/>
    <lineage>
        <taxon>Bacteria</taxon>
        <taxon>Pseudomonadati</taxon>
        <taxon>Pseudomonadota</taxon>
        <taxon>Betaproteobacteria</taxon>
        <taxon>Burkholderiales</taxon>
        <taxon>Sphaerotilaceae</taxon>
        <taxon>Ideonella</taxon>
    </lineage>
</organism>
<evidence type="ECO:0000313" key="1">
    <source>
        <dbReference type="EMBL" id="MEK8033122.1"/>
    </source>
</evidence>
<comment type="caution">
    <text evidence="1">The sequence shown here is derived from an EMBL/GenBank/DDBJ whole genome shotgun (WGS) entry which is preliminary data.</text>
</comment>
<proteinExistence type="predicted"/>
<evidence type="ECO:0000313" key="2">
    <source>
        <dbReference type="Proteomes" id="UP001371218"/>
    </source>
</evidence>
<keyword evidence="2" id="KW-1185">Reference proteome</keyword>
<gene>
    <name evidence="1" type="ORF">AACH06_20040</name>
</gene>
<name>A0ABU9BW77_9BURK</name>
<accession>A0ABU9BW77</accession>
<reference evidence="1 2" key="1">
    <citation type="submission" date="2024-04" db="EMBL/GenBank/DDBJ databases">
        <title>Novel species of the genus Ideonella isolated from streams.</title>
        <authorList>
            <person name="Lu H."/>
        </authorList>
    </citation>
    <scope>NUCLEOTIDE SEQUENCE [LARGE SCALE GENOMIC DNA]</scope>
    <source>
        <strain evidence="1 2">DXS29W</strain>
    </source>
</reference>
<protein>
    <submittedName>
        <fullName evidence="1">Uncharacterized protein</fullName>
    </submittedName>
</protein>
<dbReference type="EMBL" id="JBBUTG010000014">
    <property type="protein sequence ID" value="MEK8033122.1"/>
    <property type="molecule type" value="Genomic_DNA"/>
</dbReference>
<dbReference type="RefSeq" id="WP_341427541.1">
    <property type="nucleotide sequence ID" value="NZ_JBBUTG010000014.1"/>
</dbReference>
<dbReference type="Proteomes" id="UP001371218">
    <property type="component" value="Unassembled WGS sequence"/>
</dbReference>